<dbReference type="OrthoDB" id="9615015at2759"/>
<name>B7UCQ1_CERCA</name>
<protein>
    <submittedName>
        <fullName evidence="1">NADH dehydrogenase subunit 5</fullName>
    </submittedName>
</protein>
<organism evidence="1">
    <name type="scientific">Ceratitis capitata</name>
    <name type="common">Mediterranean fruit fly</name>
    <name type="synonym">Tephritis capitata</name>
    <dbReference type="NCBI Taxonomy" id="7213"/>
    <lineage>
        <taxon>Eukaryota</taxon>
        <taxon>Metazoa</taxon>
        <taxon>Ecdysozoa</taxon>
        <taxon>Arthropoda</taxon>
        <taxon>Hexapoda</taxon>
        <taxon>Insecta</taxon>
        <taxon>Pterygota</taxon>
        <taxon>Neoptera</taxon>
        <taxon>Endopterygota</taxon>
        <taxon>Diptera</taxon>
        <taxon>Brachycera</taxon>
        <taxon>Muscomorpha</taxon>
        <taxon>Tephritoidea</taxon>
        <taxon>Tephritidae</taxon>
        <taxon>Ceratitis</taxon>
        <taxon>Ceratitis</taxon>
    </lineage>
</organism>
<dbReference type="EMBL" id="FJ474404">
    <property type="protein sequence ID" value="ACK57538.1"/>
    <property type="molecule type" value="Genomic_DNA"/>
</dbReference>
<evidence type="ECO:0000313" key="1">
    <source>
        <dbReference type="EMBL" id="ACK57538.1"/>
    </source>
</evidence>
<sequence length="46" mass="5357">MVKNYLSICSISFLVLISISFSTFLLSLNFMLNEYCVFLEWEVVSL</sequence>
<geneLocation type="mitochondrion" evidence="1"/>
<accession>B7UCQ1</accession>
<gene>
    <name evidence="1" type="primary">ND5</name>
</gene>
<dbReference type="AlphaFoldDB" id="B7UCQ1"/>
<keyword evidence="1" id="KW-0496">Mitochondrion</keyword>
<feature type="non-terminal residue" evidence="1">
    <location>
        <position position="46"/>
    </location>
</feature>
<proteinExistence type="predicted"/>
<reference evidence="1" key="1">
    <citation type="submission" date="2008-11" db="EMBL/GenBank/DDBJ databases">
        <title>ND5 mitochondrial DNA sequence of Ceratitis capitata from Tunisia.</title>
        <authorList>
            <person name="Fkih S."/>
            <person name="Haymer D."/>
        </authorList>
    </citation>
    <scope>NUCLEOTIDE SEQUENCE</scope>
</reference>